<gene>
    <name evidence="2" type="ORF">M404DRAFT_1007032</name>
</gene>
<dbReference type="HOGENOM" id="CLU_3107341_0_0_1"/>
<dbReference type="AlphaFoldDB" id="A0A0C3JEM7"/>
<name>A0A0C3JEM7_PISTI</name>
<keyword evidence="3" id="KW-1185">Reference proteome</keyword>
<evidence type="ECO:0000256" key="1">
    <source>
        <dbReference type="SAM" id="MobiDB-lite"/>
    </source>
</evidence>
<accession>A0A0C3JEM7</accession>
<protein>
    <submittedName>
        <fullName evidence="2">Uncharacterized protein</fullName>
    </submittedName>
</protein>
<reference evidence="3" key="2">
    <citation type="submission" date="2015-01" db="EMBL/GenBank/DDBJ databases">
        <title>Evolutionary Origins and Diversification of the Mycorrhizal Mutualists.</title>
        <authorList>
            <consortium name="DOE Joint Genome Institute"/>
            <consortium name="Mycorrhizal Genomics Consortium"/>
            <person name="Kohler A."/>
            <person name="Kuo A."/>
            <person name="Nagy L.G."/>
            <person name="Floudas D."/>
            <person name="Copeland A."/>
            <person name="Barry K.W."/>
            <person name="Cichocki N."/>
            <person name="Veneault-Fourrey C."/>
            <person name="LaButti K."/>
            <person name="Lindquist E.A."/>
            <person name="Lipzen A."/>
            <person name="Lundell T."/>
            <person name="Morin E."/>
            <person name="Murat C."/>
            <person name="Riley R."/>
            <person name="Ohm R."/>
            <person name="Sun H."/>
            <person name="Tunlid A."/>
            <person name="Henrissat B."/>
            <person name="Grigoriev I.V."/>
            <person name="Hibbett D.S."/>
            <person name="Martin F."/>
        </authorList>
    </citation>
    <scope>NUCLEOTIDE SEQUENCE [LARGE SCALE GENOMIC DNA]</scope>
    <source>
        <strain evidence="3">Marx 270</strain>
    </source>
</reference>
<reference evidence="2 3" key="1">
    <citation type="submission" date="2014-04" db="EMBL/GenBank/DDBJ databases">
        <authorList>
            <consortium name="DOE Joint Genome Institute"/>
            <person name="Kuo A."/>
            <person name="Kohler A."/>
            <person name="Costa M.D."/>
            <person name="Nagy L.G."/>
            <person name="Floudas D."/>
            <person name="Copeland A."/>
            <person name="Barry K.W."/>
            <person name="Cichocki N."/>
            <person name="Veneault-Fourrey C."/>
            <person name="LaButti K."/>
            <person name="Lindquist E.A."/>
            <person name="Lipzen A."/>
            <person name="Lundell T."/>
            <person name="Morin E."/>
            <person name="Murat C."/>
            <person name="Sun H."/>
            <person name="Tunlid A."/>
            <person name="Henrissat B."/>
            <person name="Grigoriev I.V."/>
            <person name="Hibbett D.S."/>
            <person name="Martin F."/>
            <person name="Nordberg H.P."/>
            <person name="Cantor M.N."/>
            <person name="Hua S.X."/>
        </authorList>
    </citation>
    <scope>NUCLEOTIDE SEQUENCE [LARGE SCALE GENOMIC DNA]</scope>
    <source>
        <strain evidence="2 3">Marx 270</strain>
    </source>
</reference>
<proteinExistence type="predicted"/>
<evidence type="ECO:0000313" key="2">
    <source>
        <dbReference type="EMBL" id="KIN96076.1"/>
    </source>
</evidence>
<organism evidence="2 3">
    <name type="scientific">Pisolithus tinctorius Marx 270</name>
    <dbReference type="NCBI Taxonomy" id="870435"/>
    <lineage>
        <taxon>Eukaryota</taxon>
        <taxon>Fungi</taxon>
        <taxon>Dikarya</taxon>
        <taxon>Basidiomycota</taxon>
        <taxon>Agaricomycotina</taxon>
        <taxon>Agaricomycetes</taxon>
        <taxon>Agaricomycetidae</taxon>
        <taxon>Boletales</taxon>
        <taxon>Sclerodermatineae</taxon>
        <taxon>Pisolithaceae</taxon>
        <taxon>Pisolithus</taxon>
    </lineage>
</organism>
<dbReference type="InParanoid" id="A0A0C3JEM7"/>
<dbReference type="EMBL" id="KN832054">
    <property type="protein sequence ID" value="KIN96076.1"/>
    <property type="molecule type" value="Genomic_DNA"/>
</dbReference>
<dbReference type="Proteomes" id="UP000054217">
    <property type="component" value="Unassembled WGS sequence"/>
</dbReference>
<evidence type="ECO:0000313" key="3">
    <source>
        <dbReference type="Proteomes" id="UP000054217"/>
    </source>
</evidence>
<feature type="region of interest" description="Disordered" evidence="1">
    <location>
        <begin position="1"/>
        <end position="22"/>
    </location>
</feature>
<sequence length="51" mass="5879">MAIWGESLGRREKRKRGGMKNIFAQTHSSRVLPKDSTRYKRDIALLIVVHA</sequence>